<feature type="compositionally biased region" description="Basic and acidic residues" evidence="1">
    <location>
        <begin position="93"/>
        <end position="105"/>
    </location>
</feature>
<dbReference type="Pfam" id="PF08284">
    <property type="entry name" value="RVP_2"/>
    <property type="match status" value="1"/>
</dbReference>
<dbReference type="Proteomes" id="UP000265515">
    <property type="component" value="Unassembled WGS sequence"/>
</dbReference>
<comment type="caution">
    <text evidence="3">The sequence shown here is derived from an EMBL/GenBank/DDBJ whole genome shotgun (WGS) entry which is preliminary data.</text>
</comment>
<feature type="region of interest" description="Disordered" evidence="1">
    <location>
        <begin position="498"/>
        <end position="560"/>
    </location>
</feature>
<evidence type="ECO:0008006" key="5">
    <source>
        <dbReference type="Google" id="ProtNLM"/>
    </source>
</evidence>
<protein>
    <recommendedName>
        <fullName evidence="5">Reverse transcriptase/retrotransposon-derived protein RNase H-like domain-containing protein</fullName>
    </recommendedName>
</protein>
<keyword evidence="2" id="KW-1133">Transmembrane helix</keyword>
<dbReference type="AlphaFoldDB" id="A0A388LU54"/>
<dbReference type="Gene3D" id="2.40.70.10">
    <property type="entry name" value="Acid Proteases"/>
    <property type="match status" value="1"/>
</dbReference>
<accession>A0A388LU54</accession>
<dbReference type="Gramene" id="GBG85795">
    <property type="protein sequence ID" value="GBG85795"/>
    <property type="gene ID" value="CBR_g40604"/>
</dbReference>
<reference evidence="3 4" key="1">
    <citation type="journal article" date="2018" name="Cell">
        <title>The Chara Genome: Secondary Complexity and Implications for Plant Terrestrialization.</title>
        <authorList>
            <person name="Nishiyama T."/>
            <person name="Sakayama H."/>
            <person name="Vries J.D."/>
            <person name="Buschmann H."/>
            <person name="Saint-Marcoux D."/>
            <person name="Ullrich K.K."/>
            <person name="Haas F.B."/>
            <person name="Vanderstraeten L."/>
            <person name="Becker D."/>
            <person name="Lang D."/>
            <person name="Vosolsobe S."/>
            <person name="Rombauts S."/>
            <person name="Wilhelmsson P.K.I."/>
            <person name="Janitza P."/>
            <person name="Kern R."/>
            <person name="Heyl A."/>
            <person name="Rumpler F."/>
            <person name="Villalobos L.I.A.C."/>
            <person name="Clay J.M."/>
            <person name="Skokan R."/>
            <person name="Toyoda A."/>
            <person name="Suzuki Y."/>
            <person name="Kagoshima H."/>
            <person name="Schijlen E."/>
            <person name="Tajeshwar N."/>
            <person name="Catarino B."/>
            <person name="Hetherington A.J."/>
            <person name="Saltykova A."/>
            <person name="Bonnot C."/>
            <person name="Breuninger H."/>
            <person name="Symeonidi A."/>
            <person name="Radhakrishnan G.V."/>
            <person name="Van Nieuwerburgh F."/>
            <person name="Deforce D."/>
            <person name="Chang C."/>
            <person name="Karol K.G."/>
            <person name="Hedrich R."/>
            <person name="Ulvskov P."/>
            <person name="Glockner G."/>
            <person name="Delwiche C.F."/>
            <person name="Petrasek J."/>
            <person name="Van de Peer Y."/>
            <person name="Friml J."/>
            <person name="Beilby M."/>
            <person name="Dolan L."/>
            <person name="Kohara Y."/>
            <person name="Sugano S."/>
            <person name="Fujiyama A."/>
            <person name="Delaux P.-M."/>
            <person name="Quint M."/>
            <person name="TheiBen G."/>
            <person name="Hagemann M."/>
            <person name="Harholt J."/>
            <person name="Dunand C."/>
            <person name="Zachgo S."/>
            <person name="Langdale J."/>
            <person name="Maumus F."/>
            <person name="Straeten D.V.D."/>
            <person name="Gould S.B."/>
            <person name="Rensing S.A."/>
        </authorList>
    </citation>
    <scope>NUCLEOTIDE SEQUENCE [LARGE SCALE GENOMIC DNA]</scope>
    <source>
        <strain evidence="3 4">S276</strain>
    </source>
</reference>
<organism evidence="3 4">
    <name type="scientific">Chara braunii</name>
    <name type="common">Braun's stonewort</name>
    <dbReference type="NCBI Taxonomy" id="69332"/>
    <lineage>
        <taxon>Eukaryota</taxon>
        <taxon>Viridiplantae</taxon>
        <taxon>Streptophyta</taxon>
        <taxon>Charophyceae</taxon>
        <taxon>Charales</taxon>
        <taxon>Characeae</taxon>
        <taxon>Chara</taxon>
    </lineage>
</organism>
<sequence length="870" mass="98599">MDDYPMYGLLVGFSLWGTLWRLLFPLGFWHTFTCRVDTRGGASTKPYTKEEEENMAAILRERKEKKEAKKKALMKTQAAKLKKIEEEMAREKERLKKEEEEKLKEVEEEEEEDEQPLERRREQRGQYSGSKNDEMERRISEWVANLSLGEEEEVAMYIPKDEQEAAMKEWDVEGDALKRQAMEDEKRMEWKLRMMREKKKRVDATSEAVKELGEVQKLSLQLTPQLVGAVGAEVNHRLEKTERFCVGAIEGVKATAPREEEARPRREPVKVKFPDSYSGKREENFDNWEANVKTYVHLQQVSPDQHVLIAIHALRDEAASFARSLVRSVNFNDDAVAYSTFTPLVDFMKLLCERFADVARSVKASDRLQTIHSRQWKSVRALKGVMDEWVAVPDHGVTETQLVNLFYRAMPESLCGHFFAKSQDPAMTYDALSREVVAFEAKSASVSTFWHKDLDKGKKWKGRTISGQVKTKDSLVLTLDEGSIDEILYEQIEWGLEDDDSSSSQGRTYAAVAAGGRPQGGGRGQGQGGRASGGRFQGDQGVGGRGGNRQAGGRGQGVAEELKERMPAWAKMKKENKGQLILVDTKIFRGRASALVDNGATRSYISRKALQKLKLQLKVQRLADHIVSILADNHTMRVEEYVEGVQAYFRLEQDGKVEKVLHSLTLLVEDSLPFDIVLGMDWGEAARATLHLREHECRLPSPSGGVKTARLFHVSRVDNSLAHCCLSVPAFARLVKKEQLEEQVFVAYVRPVTEPKEEKPINPAIAKLLEEFKDLAEPPIGVVPWPIQHRIEIEPGSRTPKGAVYRMSPRELEELRKQLDELLDKGWIRPSSSPFGAPVLFVPKKEGEIRMCIDYRGLNAITVKNAEPLP</sequence>
<dbReference type="CDD" id="cd00303">
    <property type="entry name" value="retropepsin_like"/>
    <property type="match status" value="1"/>
</dbReference>
<dbReference type="SUPFAM" id="SSF56672">
    <property type="entry name" value="DNA/RNA polymerases"/>
    <property type="match status" value="1"/>
</dbReference>
<dbReference type="EMBL" id="BFEA01000535">
    <property type="protein sequence ID" value="GBG85795.1"/>
    <property type="molecule type" value="Genomic_DNA"/>
</dbReference>
<dbReference type="InterPro" id="IPR032567">
    <property type="entry name" value="RTL1-rel"/>
</dbReference>
<dbReference type="PANTHER" id="PTHR15503">
    <property type="entry name" value="LDOC1 RELATED"/>
    <property type="match status" value="1"/>
</dbReference>
<evidence type="ECO:0000313" key="4">
    <source>
        <dbReference type="Proteomes" id="UP000265515"/>
    </source>
</evidence>
<gene>
    <name evidence="3" type="ORF">CBR_g40604</name>
</gene>
<evidence type="ECO:0000256" key="1">
    <source>
        <dbReference type="SAM" id="MobiDB-lite"/>
    </source>
</evidence>
<dbReference type="InterPro" id="IPR043502">
    <property type="entry name" value="DNA/RNA_pol_sf"/>
</dbReference>
<name>A0A388LU54_CHABU</name>
<feature type="region of interest" description="Disordered" evidence="1">
    <location>
        <begin position="93"/>
        <end position="134"/>
    </location>
</feature>
<evidence type="ECO:0000256" key="2">
    <source>
        <dbReference type="SAM" id="Phobius"/>
    </source>
</evidence>
<dbReference type="InterPro" id="IPR021109">
    <property type="entry name" value="Peptidase_aspartic_dom_sf"/>
</dbReference>
<keyword evidence="4" id="KW-1185">Reference proteome</keyword>
<dbReference type="Gene3D" id="3.10.10.10">
    <property type="entry name" value="HIV Type 1 Reverse Transcriptase, subunit A, domain 1"/>
    <property type="match status" value="1"/>
</dbReference>
<feature type="compositionally biased region" description="Gly residues" evidence="1">
    <location>
        <begin position="517"/>
        <end position="556"/>
    </location>
</feature>
<keyword evidence="2" id="KW-0472">Membrane</keyword>
<feature type="transmembrane region" description="Helical" evidence="2">
    <location>
        <begin position="7"/>
        <end position="29"/>
    </location>
</feature>
<feature type="compositionally biased region" description="Acidic residues" evidence="1">
    <location>
        <begin position="106"/>
        <end position="115"/>
    </location>
</feature>
<evidence type="ECO:0000313" key="3">
    <source>
        <dbReference type="EMBL" id="GBG85795.1"/>
    </source>
</evidence>
<proteinExistence type="predicted"/>
<keyword evidence="2" id="KW-0812">Transmembrane</keyword>
<dbReference type="PANTHER" id="PTHR15503:SF42">
    <property type="entry name" value="ZINC FINGER, CCHC-TYPE, RETROTRANSPOSON GAG DOMAIN, ASPARTIC PEPTIDASE DOMAIN PROTEIN-RELATED"/>
    <property type="match status" value="1"/>
</dbReference>